<dbReference type="Gene3D" id="3.40.630.30">
    <property type="match status" value="1"/>
</dbReference>
<dbReference type="EMBL" id="JARKIE010000203">
    <property type="protein sequence ID" value="KAJ7667266.1"/>
    <property type="molecule type" value="Genomic_DNA"/>
</dbReference>
<dbReference type="CDD" id="cd04301">
    <property type="entry name" value="NAT_SF"/>
    <property type="match status" value="1"/>
</dbReference>
<proteinExistence type="predicted"/>
<protein>
    <recommendedName>
        <fullName evidence="1">N-acetyltransferase domain-containing protein</fullName>
    </recommendedName>
</protein>
<dbReference type="SUPFAM" id="SSF55729">
    <property type="entry name" value="Acyl-CoA N-acyltransferases (Nat)"/>
    <property type="match status" value="1"/>
</dbReference>
<dbReference type="InterPro" id="IPR052523">
    <property type="entry name" value="Trichothecene_AcTrans"/>
</dbReference>
<dbReference type="Proteomes" id="UP001221757">
    <property type="component" value="Unassembled WGS sequence"/>
</dbReference>
<dbReference type="AlphaFoldDB" id="A0AAD7CX14"/>
<dbReference type="PANTHER" id="PTHR42791:SF1">
    <property type="entry name" value="N-ACETYLTRANSFERASE DOMAIN-CONTAINING PROTEIN"/>
    <property type="match status" value="1"/>
</dbReference>
<reference evidence="2" key="1">
    <citation type="submission" date="2023-03" db="EMBL/GenBank/DDBJ databases">
        <title>Massive genome expansion in bonnet fungi (Mycena s.s.) driven by repeated elements and novel gene families across ecological guilds.</title>
        <authorList>
            <consortium name="Lawrence Berkeley National Laboratory"/>
            <person name="Harder C.B."/>
            <person name="Miyauchi S."/>
            <person name="Viragh M."/>
            <person name="Kuo A."/>
            <person name="Thoen E."/>
            <person name="Andreopoulos B."/>
            <person name="Lu D."/>
            <person name="Skrede I."/>
            <person name="Drula E."/>
            <person name="Henrissat B."/>
            <person name="Morin E."/>
            <person name="Kohler A."/>
            <person name="Barry K."/>
            <person name="LaButti K."/>
            <person name="Morin E."/>
            <person name="Salamov A."/>
            <person name="Lipzen A."/>
            <person name="Mereny Z."/>
            <person name="Hegedus B."/>
            <person name="Baldrian P."/>
            <person name="Stursova M."/>
            <person name="Weitz H."/>
            <person name="Taylor A."/>
            <person name="Grigoriev I.V."/>
            <person name="Nagy L.G."/>
            <person name="Martin F."/>
            <person name="Kauserud H."/>
        </authorList>
    </citation>
    <scope>NUCLEOTIDE SEQUENCE</scope>
    <source>
        <strain evidence="2">CBHHK067</strain>
    </source>
</reference>
<dbReference type="Pfam" id="PF00583">
    <property type="entry name" value="Acetyltransf_1"/>
    <property type="match status" value="1"/>
</dbReference>
<feature type="non-terminal residue" evidence="2">
    <location>
        <position position="141"/>
    </location>
</feature>
<comment type="caution">
    <text evidence="2">The sequence shown here is derived from an EMBL/GenBank/DDBJ whole genome shotgun (WGS) entry which is preliminary data.</text>
</comment>
<sequence length="141" mass="15499">STVVAGLLGGEVYVAETLDTGKIVGCAVWFGPGHTMYDSEDQQKYSLGPLMASFSPELRSWWLGTFLSQYDQFVTSTLGEGKKHNSWHLQTLGVDPEYHRKGAARLLVDTIVRKAASTNTALCVECGTETNVRRPYVLLLS</sequence>
<keyword evidence="3" id="KW-1185">Reference proteome</keyword>
<accession>A0AAD7CX14</accession>
<dbReference type="GO" id="GO:0016747">
    <property type="term" value="F:acyltransferase activity, transferring groups other than amino-acyl groups"/>
    <property type="evidence" value="ECO:0007669"/>
    <property type="project" value="InterPro"/>
</dbReference>
<gene>
    <name evidence="2" type="ORF">B0H17DRAFT_950489</name>
</gene>
<dbReference type="InterPro" id="IPR000182">
    <property type="entry name" value="GNAT_dom"/>
</dbReference>
<organism evidence="2 3">
    <name type="scientific">Mycena rosella</name>
    <name type="common">Pink bonnet</name>
    <name type="synonym">Agaricus rosellus</name>
    <dbReference type="NCBI Taxonomy" id="1033263"/>
    <lineage>
        <taxon>Eukaryota</taxon>
        <taxon>Fungi</taxon>
        <taxon>Dikarya</taxon>
        <taxon>Basidiomycota</taxon>
        <taxon>Agaricomycotina</taxon>
        <taxon>Agaricomycetes</taxon>
        <taxon>Agaricomycetidae</taxon>
        <taxon>Agaricales</taxon>
        <taxon>Marasmiineae</taxon>
        <taxon>Mycenaceae</taxon>
        <taxon>Mycena</taxon>
    </lineage>
</organism>
<name>A0AAD7CX14_MYCRO</name>
<dbReference type="InterPro" id="IPR016181">
    <property type="entry name" value="Acyl_CoA_acyltransferase"/>
</dbReference>
<evidence type="ECO:0000259" key="1">
    <source>
        <dbReference type="Pfam" id="PF00583"/>
    </source>
</evidence>
<evidence type="ECO:0000313" key="2">
    <source>
        <dbReference type="EMBL" id="KAJ7667266.1"/>
    </source>
</evidence>
<feature type="domain" description="N-acetyltransferase" evidence="1">
    <location>
        <begin position="19"/>
        <end position="120"/>
    </location>
</feature>
<dbReference type="PANTHER" id="PTHR42791">
    <property type="entry name" value="GNAT FAMILY ACETYLTRANSFERASE"/>
    <property type="match status" value="1"/>
</dbReference>
<evidence type="ECO:0000313" key="3">
    <source>
        <dbReference type="Proteomes" id="UP001221757"/>
    </source>
</evidence>